<feature type="transmembrane region" description="Helical" evidence="7">
    <location>
        <begin position="240"/>
        <end position="262"/>
    </location>
</feature>
<protein>
    <submittedName>
        <fullName evidence="8">Formate/nitrite transporter</fullName>
    </submittedName>
</protein>
<feature type="transmembrane region" description="Helical" evidence="7">
    <location>
        <begin position="116"/>
        <end position="135"/>
    </location>
</feature>
<keyword evidence="2" id="KW-0813">Transport</keyword>
<dbReference type="GO" id="GO:0015513">
    <property type="term" value="F:high-affinity secondary active nitrite transmembrane transporter activity"/>
    <property type="evidence" value="ECO:0007669"/>
    <property type="project" value="TreeGrafter"/>
</dbReference>
<evidence type="ECO:0000256" key="7">
    <source>
        <dbReference type="SAM" id="Phobius"/>
    </source>
</evidence>
<dbReference type="InterPro" id="IPR023271">
    <property type="entry name" value="Aquaporin-like"/>
</dbReference>
<comment type="similarity">
    <text evidence="6">Belongs to the FNT transporter (TC 1.A.16) family.</text>
</comment>
<name>A0A1E3PHH8_9ASCO</name>
<feature type="transmembrane region" description="Helical" evidence="7">
    <location>
        <begin position="191"/>
        <end position="210"/>
    </location>
</feature>
<dbReference type="STRING" id="857566.A0A1E3PHH8"/>
<gene>
    <name evidence="8" type="ORF">NADFUDRAFT_10693</name>
</gene>
<organism evidence="8 9">
    <name type="scientific">Nadsonia fulvescens var. elongata DSM 6958</name>
    <dbReference type="NCBI Taxonomy" id="857566"/>
    <lineage>
        <taxon>Eukaryota</taxon>
        <taxon>Fungi</taxon>
        <taxon>Dikarya</taxon>
        <taxon>Ascomycota</taxon>
        <taxon>Saccharomycotina</taxon>
        <taxon>Dipodascomycetes</taxon>
        <taxon>Dipodascales</taxon>
        <taxon>Dipodascales incertae sedis</taxon>
        <taxon>Nadsonia</taxon>
    </lineage>
</organism>
<comment type="subcellular location">
    <subcellularLocation>
        <location evidence="1">Membrane</location>
        <topology evidence="1">Multi-pass membrane protein</topology>
    </subcellularLocation>
</comment>
<keyword evidence="3 7" id="KW-0812">Transmembrane</keyword>
<evidence type="ECO:0000256" key="5">
    <source>
        <dbReference type="ARBA" id="ARBA00023136"/>
    </source>
</evidence>
<keyword evidence="5 7" id="KW-0472">Membrane</keyword>
<evidence type="ECO:0000256" key="2">
    <source>
        <dbReference type="ARBA" id="ARBA00022448"/>
    </source>
</evidence>
<feature type="transmembrane region" description="Helical" evidence="7">
    <location>
        <begin position="33"/>
        <end position="56"/>
    </location>
</feature>
<keyword evidence="4 7" id="KW-1133">Transmembrane helix</keyword>
<reference evidence="8 9" key="1">
    <citation type="journal article" date="2016" name="Proc. Natl. Acad. Sci. U.S.A.">
        <title>Comparative genomics of biotechnologically important yeasts.</title>
        <authorList>
            <person name="Riley R."/>
            <person name="Haridas S."/>
            <person name="Wolfe K.H."/>
            <person name="Lopes M.R."/>
            <person name="Hittinger C.T."/>
            <person name="Goeker M."/>
            <person name="Salamov A.A."/>
            <person name="Wisecaver J.H."/>
            <person name="Long T.M."/>
            <person name="Calvey C.H."/>
            <person name="Aerts A.L."/>
            <person name="Barry K.W."/>
            <person name="Choi C."/>
            <person name="Clum A."/>
            <person name="Coughlan A.Y."/>
            <person name="Deshpande S."/>
            <person name="Douglass A.P."/>
            <person name="Hanson S.J."/>
            <person name="Klenk H.-P."/>
            <person name="LaButti K.M."/>
            <person name="Lapidus A."/>
            <person name="Lindquist E.A."/>
            <person name="Lipzen A.M."/>
            <person name="Meier-Kolthoff J.P."/>
            <person name="Ohm R.A."/>
            <person name="Otillar R.P."/>
            <person name="Pangilinan J.L."/>
            <person name="Peng Y."/>
            <person name="Rokas A."/>
            <person name="Rosa C.A."/>
            <person name="Scheuner C."/>
            <person name="Sibirny A.A."/>
            <person name="Slot J.C."/>
            <person name="Stielow J.B."/>
            <person name="Sun H."/>
            <person name="Kurtzman C.P."/>
            <person name="Blackwell M."/>
            <person name="Grigoriev I.V."/>
            <person name="Jeffries T.W."/>
        </authorList>
    </citation>
    <scope>NUCLEOTIDE SEQUENCE [LARGE SCALE GENOMIC DNA]</scope>
    <source>
        <strain evidence="8 9">DSM 6958</strain>
    </source>
</reference>
<dbReference type="InterPro" id="IPR000292">
    <property type="entry name" value="For/NO2_transpt"/>
</dbReference>
<dbReference type="EMBL" id="KV454410">
    <property type="protein sequence ID" value="ODQ64869.1"/>
    <property type="molecule type" value="Genomic_DNA"/>
</dbReference>
<dbReference type="PANTHER" id="PTHR30520:SF6">
    <property type="entry name" value="FORMATE_NITRATE FAMILY TRANSPORTER (EUROFUNG)"/>
    <property type="match status" value="1"/>
</dbReference>
<evidence type="ECO:0000313" key="9">
    <source>
        <dbReference type="Proteomes" id="UP000095009"/>
    </source>
</evidence>
<evidence type="ECO:0000256" key="3">
    <source>
        <dbReference type="ARBA" id="ARBA00022692"/>
    </source>
</evidence>
<evidence type="ECO:0000256" key="1">
    <source>
        <dbReference type="ARBA" id="ARBA00004141"/>
    </source>
</evidence>
<dbReference type="Gene3D" id="1.20.1080.10">
    <property type="entry name" value="Glycerol uptake facilitator protein"/>
    <property type="match status" value="1"/>
</dbReference>
<evidence type="ECO:0000256" key="6">
    <source>
        <dbReference type="ARBA" id="ARBA00049660"/>
    </source>
</evidence>
<keyword evidence="9" id="KW-1185">Reference proteome</keyword>
<dbReference type="GO" id="GO:0015707">
    <property type="term" value="P:nitrite transport"/>
    <property type="evidence" value="ECO:0007669"/>
    <property type="project" value="TreeGrafter"/>
</dbReference>
<accession>A0A1E3PHH8</accession>
<evidence type="ECO:0000256" key="4">
    <source>
        <dbReference type="ARBA" id="ARBA00022989"/>
    </source>
</evidence>
<dbReference type="Pfam" id="PF01226">
    <property type="entry name" value="Form_Nir_trans"/>
    <property type="match status" value="1"/>
</dbReference>
<proteinExistence type="inferred from homology"/>
<dbReference type="Proteomes" id="UP000095009">
    <property type="component" value="Unassembled WGS sequence"/>
</dbReference>
<feature type="transmembrane region" description="Helical" evidence="7">
    <location>
        <begin position="167"/>
        <end position="184"/>
    </location>
</feature>
<dbReference type="PANTHER" id="PTHR30520">
    <property type="entry name" value="FORMATE TRANSPORTER-RELATED"/>
    <property type="match status" value="1"/>
</dbReference>
<dbReference type="FunFam" id="1.20.1080.10:FF:000011">
    <property type="entry name" value="Formate family transporter"/>
    <property type="match status" value="1"/>
</dbReference>
<feature type="transmembrane region" description="Helical" evidence="7">
    <location>
        <begin position="76"/>
        <end position="104"/>
    </location>
</feature>
<dbReference type="AlphaFoldDB" id="A0A1E3PHH8"/>
<dbReference type="OrthoDB" id="4829at2759"/>
<evidence type="ECO:0000313" key="8">
    <source>
        <dbReference type="EMBL" id="ODQ64869.1"/>
    </source>
</evidence>
<dbReference type="GO" id="GO:0005886">
    <property type="term" value="C:plasma membrane"/>
    <property type="evidence" value="ECO:0007669"/>
    <property type="project" value="TreeGrafter"/>
</dbReference>
<feature type="non-terminal residue" evidence="8">
    <location>
        <position position="272"/>
    </location>
</feature>
<sequence>MGSENDYYLSPEDAALQVVATAVKKKHLRTETLIVNSILGGIFLSVSGMLALGIQAGCKGILAENPMIVHMLQGLMFPFGLVFIVMNGVDLFNSNILFFTVATLHRKTSIWALLKSWTFSWIFNLGGCLIQVYIVNHLGGLTRTPDYIEASIDIVAEKVGDPNWGEIFMRGLASNFLVCLAIYLQVMSRPFVAKVLAITLPIFAFVASGYDHVVADMFLIPTGLVNGAPVSVGVYIYKSLIPVTLGNIVGGGIFSISVPWYLHIHVAQKYKR</sequence>